<evidence type="ECO:0000256" key="2">
    <source>
        <dbReference type="ARBA" id="ARBA00022679"/>
    </source>
</evidence>
<dbReference type="PROSITE" id="PS51094">
    <property type="entry name" value="PTS_EIIA_TYPE_2"/>
    <property type="match status" value="1"/>
</dbReference>
<protein>
    <submittedName>
        <fullName evidence="4">PTS IIA-like nitrogen-regulatory protein PtsN</fullName>
    </submittedName>
</protein>
<evidence type="ECO:0000313" key="4">
    <source>
        <dbReference type="EMBL" id="SDK71946.1"/>
    </source>
</evidence>
<dbReference type="GO" id="GO:0005737">
    <property type="term" value="C:cytoplasm"/>
    <property type="evidence" value="ECO:0007669"/>
    <property type="project" value="UniProtKB-SubCell"/>
</dbReference>
<sequence>MIINDNLDKDLVIYELESSDKSGVLREMVTALKATGLELDVESALQVLMSREKLGTTGIGDGIAIPHGKLDCLENIAVVVGRSGAGVNFEALDAKPCQIFFMVLAPEQGAGSHLKVLAQISRQLKDNNFRDAFINAQNPQDLLTLLNIT</sequence>
<feature type="domain" description="PTS EIIA type-2" evidence="3">
    <location>
        <begin position="5"/>
        <end position="149"/>
    </location>
</feature>
<dbReference type="SUPFAM" id="SSF55804">
    <property type="entry name" value="Phoshotransferase/anion transport protein"/>
    <property type="match status" value="1"/>
</dbReference>
<dbReference type="OrthoDB" id="95460at2"/>
<dbReference type="Pfam" id="PF00359">
    <property type="entry name" value="PTS_EIIA_2"/>
    <property type="match status" value="1"/>
</dbReference>
<gene>
    <name evidence="4" type="ORF">SAMN05660337_0980</name>
</gene>
<dbReference type="STRING" id="246191.SAMN05660337_0980"/>
<reference evidence="5" key="1">
    <citation type="submission" date="2016-10" db="EMBL/GenBank/DDBJ databases">
        <authorList>
            <person name="Varghese N."/>
            <person name="Submissions S."/>
        </authorList>
    </citation>
    <scope>NUCLEOTIDE SEQUENCE [LARGE SCALE GENOMIC DNA]</scope>
    <source>
        <strain evidence="5">DSM 16995</strain>
    </source>
</reference>
<keyword evidence="2" id="KW-0808">Transferase</keyword>
<dbReference type="AlphaFoldDB" id="A0A1G9E721"/>
<accession>A0A1G9E721</accession>
<dbReference type="InterPro" id="IPR002178">
    <property type="entry name" value="PTS_EIIA_type-2_dom"/>
</dbReference>
<dbReference type="RefSeq" id="WP_092158863.1">
    <property type="nucleotide sequence ID" value="NZ_FNGA01000002.1"/>
</dbReference>
<comment type="subcellular location">
    <subcellularLocation>
        <location evidence="1">Cytoplasm</location>
    </subcellularLocation>
</comment>
<dbReference type="Gene3D" id="3.40.930.10">
    <property type="entry name" value="Mannitol-specific EII, Chain A"/>
    <property type="match status" value="1"/>
</dbReference>
<dbReference type="FunFam" id="3.40.930.10:FF:000009">
    <property type="entry name" value="PTS system, fructose specific IIABC component"/>
    <property type="match status" value="1"/>
</dbReference>
<dbReference type="InterPro" id="IPR051541">
    <property type="entry name" value="PTS_SugarTrans_NitroReg"/>
</dbReference>
<dbReference type="PROSITE" id="PS00372">
    <property type="entry name" value="PTS_EIIA_TYPE_2_HIS"/>
    <property type="match status" value="1"/>
</dbReference>
<evidence type="ECO:0000313" key="5">
    <source>
        <dbReference type="Proteomes" id="UP000199053"/>
    </source>
</evidence>
<evidence type="ECO:0000256" key="1">
    <source>
        <dbReference type="ARBA" id="ARBA00004496"/>
    </source>
</evidence>
<evidence type="ECO:0000259" key="3">
    <source>
        <dbReference type="PROSITE" id="PS51094"/>
    </source>
</evidence>
<dbReference type="PANTHER" id="PTHR47738">
    <property type="entry name" value="PTS SYSTEM FRUCTOSE-LIKE EIIA COMPONENT-RELATED"/>
    <property type="match status" value="1"/>
</dbReference>
<organism evidence="4 5">
    <name type="scientific">Maridesulfovibrio ferrireducens</name>
    <dbReference type="NCBI Taxonomy" id="246191"/>
    <lineage>
        <taxon>Bacteria</taxon>
        <taxon>Pseudomonadati</taxon>
        <taxon>Thermodesulfobacteriota</taxon>
        <taxon>Desulfovibrionia</taxon>
        <taxon>Desulfovibrionales</taxon>
        <taxon>Desulfovibrionaceae</taxon>
        <taxon>Maridesulfovibrio</taxon>
    </lineage>
</organism>
<name>A0A1G9E721_9BACT</name>
<dbReference type="Proteomes" id="UP000199053">
    <property type="component" value="Unassembled WGS sequence"/>
</dbReference>
<dbReference type="GO" id="GO:0016740">
    <property type="term" value="F:transferase activity"/>
    <property type="evidence" value="ECO:0007669"/>
    <property type="project" value="UniProtKB-KW"/>
</dbReference>
<proteinExistence type="predicted"/>
<dbReference type="EMBL" id="FNGA01000002">
    <property type="protein sequence ID" value="SDK71946.1"/>
    <property type="molecule type" value="Genomic_DNA"/>
</dbReference>
<dbReference type="CDD" id="cd00211">
    <property type="entry name" value="PTS_IIA_fru"/>
    <property type="match status" value="1"/>
</dbReference>
<keyword evidence="5" id="KW-1185">Reference proteome</keyword>
<dbReference type="InterPro" id="IPR016152">
    <property type="entry name" value="PTrfase/Anion_transptr"/>
</dbReference>